<evidence type="ECO:0000256" key="1">
    <source>
        <dbReference type="SAM" id="MobiDB-lite"/>
    </source>
</evidence>
<dbReference type="Proteomes" id="UP000307440">
    <property type="component" value="Unassembled WGS sequence"/>
</dbReference>
<gene>
    <name evidence="3" type="ORF">FA15DRAFT_467484</name>
</gene>
<keyword evidence="2" id="KW-0472">Membrane</keyword>
<proteinExistence type="predicted"/>
<keyword evidence="4" id="KW-1185">Reference proteome</keyword>
<reference evidence="3 4" key="1">
    <citation type="journal article" date="2019" name="Nat. Ecol. Evol.">
        <title>Megaphylogeny resolves global patterns of mushroom evolution.</title>
        <authorList>
            <person name="Varga T."/>
            <person name="Krizsan K."/>
            <person name="Foldi C."/>
            <person name="Dima B."/>
            <person name="Sanchez-Garcia M."/>
            <person name="Sanchez-Ramirez S."/>
            <person name="Szollosi G.J."/>
            <person name="Szarkandi J.G."/>
            <person name="Papp V."/>
            <person name="Albert L."/>
            <person name="Andreopoulos W."/>
            <person name="Angelini C."/>
            <person name="Antonin V."/>
            <person name="Barry K.W."/>
            <person name="Bougher N.L."/>
            <person name="Buchanan P."/>
            <person name="Buyck B."/>
            <person name="Bense V."/>
            <person name="Catcheside P."/>
            <person name="Chovatia M."/>
            <person name="Cooper J."/>
            <person name="Damon W."/>
            <person name="Desjardin D."/>
            <person name="Finy P."/>
            <person name="Geml J."/>
            <person name="Haridas S."/>
            <person name="Hughes K."/>
            <person name="Justo A."/>
            <person name="Karasinski D."/>
            <person name="Kautmanova I."/>
            <person name="Kiss B."/>
            <person name="Kocsube S."/>
            <person name="Kotiranta H."/>
            <person name="LaButti K.M."/>
            <person name="Lechner B.E."/>
            <person name="Liimatainen K."/>
            <person name="Lipzen A."/>
            <person name="Lukacs Z."/>
            <person name="Mihaltcheva S."/>
            <person name="Morgado L.N."/>
            <person name="Niskanen T."/>
            <person name="Noordeloos M.E."/>
            <person name="Ohm R.A."/>
            <person name="Ortiz-Santana B."/>
            <person name="Ovrebo C."/>
            <person name="Racz N."/>
            <person name="Riley R."/>
            <person name="Savchenko A."/>
            <person name="Shiryaev A."/>
            <person name="Soop K."/>
            <person name="Spirin V."/>
            <person name="Szebenyi C."/>
            <person name="Tomsovsky M."/>
            <person name="Tulloss R.E."/>
            <person name="Uehling J."/>
            <person name="Grigoriev I.V."/>
            <person name="Vagvolgyi C."/>
            <person name="Papp T."/>
            <person name="Martin F.M."/>
            <person name="Miettinen O."/>
            <person name="Hibbett D.S."/>
            <person name="Nagy L.G."/>
        </authorList>
    </citation>
    <scope>NUCLEOTIDE SEQUENCE [LARGE SCALE GENOMIC DNA]</scope>
    <source>
        <strain evidence="3 4">CBS 121175</strain>
    </source>
</reference>
<keyword evidence="2" id="KW-0812">Transmembrane</keyword>
<dbReference type="AlphaFoldDB" id="A0A5C3KS28"/>
<keyword evidence="2" id="KW-1133">Transmembrane helix</keyword>
<feature type="transmembrane region" description="Helical" evidence="2">
    <location>
        <begin position="15"/>
        <end position="39"/>
    </location>
</feature>
<protein>
    <submittedName>
        <fullName evidence="3">Uncharacterized protein</fullName>
    </submittedName>
</protein>
<name>A0A5C3KS28_COPMA</name>
<evidence type="ECO:0000313" key="3">
    <source>
        <dbReference type="EMBL" id="TFK23381.1"/>
    </source>
</evidence>
<evidence type="ECO:0000313" key="4">
    <source>
        <dbReference type="Proteomes" id="UP000307440"/>
    </source>
</evidence>
<organism evidence="3 4">
    <name type="scientific">Coprinopsis marcescibilis</name>
    <name type="common">Agaric fungus</name>
    <name type="synonym">Psathyrella marcescibilis</name>
    <dbReference type="NCBI Taxonomy" id="230819"/>
    <lineage>
        <taxon>Eukaryota</taxon>
        <taxon>Fungi</taxon>
        <taxon>Dikarya</taxon>
        <taxon>Basidiomycota</taxon>
        <taxon>Agaricomycotina</taxon>
        <taxon>Agaricomycetes</taxon>
        <taxon>Agaricomycetidae</taxon>
        <taxon>Agaricales</taxon>
        <taxon>Agaricineae</taxon>
        <taxon>Psathyrellaceae</taxon>
        <taxon>Coprinopsis</taxon>
    </lineage>
</organism>
<dbReference type="EMBL" id="ML210220">
    <property type="protein sequence ID" value="TFK23381.1"/>
    <property type="molecule type" value="Genomic_DNA"/>
</dbReference>
<accession>A0A5C3KS28</accession>
<feature type="region of interest" description="Disordered" evidence="1">
    <location>
        <begin position="74"/>
        <end position="118"/>
    </location>
</feature>
<sequence length="118" mass="13343">MDSADEPKRETKSTFIIAAVCISVGIALIVGSTFLLAFYRRHRLLERAKKYNPPFHSESGDFVRGQLYDLSSIPRIPVGESASTREGGRPRQEQQPHVWNHYLDEASYPTRPPPAYTP</sequence>
<evidence type="ECO:0000256" key="2">
    <source>
        <dbReference type="SAM" id="Phobius"/>
    </source>
</evidence>